<comment type="caution">
    <text evidence="2">The sequence shown here is derived from an EMBL/GenBank/DDBJ whole genome shotgun (WGS) entry which is preliminary data.</text>
</comment>
<dbReference type="EMBL" id="JAAAUQ010000001">
    <property type="protein sequence ID" value="KAF9157118.1"/>
    <property type="molecule type" value="Genomic_DNA"/>
</dbReference>
<dbReference type="Proteomes" id="UP000748756">
    <property type="component" value="Unassembled WGS sequence"/>
</dbReference>
<proteinExistence type="predicted"/>
<dbReference type="OrthoDB" id="406505at2759"/>
<feature type="signal peptide" evidence="1">
    <location>
        <begin position="1"/>
        <end position="19"/>
    </location>
</feature>
<accession>A0A9P5S7J1</accession>
<gene>
    <name evidence="2" type="ORF">BG015_000011</name>
</gene>
<sequence length="189" mass="20746">MKAVQALALFLTILATTTSIFRFPLSTADAFPFNDNPIFGDYPVTFRENTEHMVDVGACSRAALSGKPIPFMPIYSQVHWHAINVRLDDFAAGRWAICNQCVIIRSGETDRNVIAVLAGDCSKCEEGQINLTPAAYKAVNEGVVVDGTMGAPEGFFQVVPCPKNNEEILKYAYDYNIPAMTIKDVLNYG</sequence>
<evidence type="ECO:0000313" key="2">
    <source>
        <dbReference type="EMBL" id="KAF9157118.1"/>
    </source>
</evidence>
<dbReference type="AlphaFoldDB" id="A0A9P5S7J1"/>
<organism evidence="2 3">
    <name type="scientific">Linnemannia schmuckeri</name>
    <dbReference type="NCBI Taxonomy" id="64567"/>
    <lineage>
        <taxon>Eukaryota</taxon>
        <taxon>Fungi</taxon>
        <taxon>Fungi incertae sedis</taxon>
        <taxon>Mucoromycota</taxon>
        <taxon>Mortierellomycotina</taxon>
        <taxon>Mortierellomycetes</taxon>
        <taxon>Mortierellales</taxon>
        <taxon>Mortierellaceae</taxon>
        <taxon>Linnemannia</taxon>
    </lineage>
</organism>
<feature type="chain" id="PRO_5040490416" evidence="1">
    <location>
        <begin position="20"/>
        <end position="189"/>
    </location>
</feature>
<keyword evidence="1" id="KW-0732">Signal</keyword>
<keyword evidence="3" id="KW-1185">Reference proteome</keyword>
<evidence type="ECO:0000256" key="1">
    <source>
        <dbReference type="SAM" id="SignalP"/>
    </source>
</evidence>
<name>A0A9P5S7J1_9FUNG</name>
<evidence type="ECO:0000313" key="3">
    <source>
        <dbReference type="Proteomes" id="UP000748756"/>
    </source>
</evidence>
<reference evidence="2" key="1">
    <citation type="journal article" date="2020" name="Fungal Divers.">
        <title>Resolving the Mortierellaceae phylogeny through synthesis of multi-gene phylogenetics and phylogenomics.</title>
        <authorList>
            <person name="Vandepol N."/>
            <person name="Liber J."/>
            <person name="Desiro A."/>
            <person name="Na H."/>
            <person name="Kennedy M."/>
            <person name="Barry K."/>
            <person name="Grigoriev I.V."/>
            <person name="Miller A.N."/>
            <person name="O'Donnell K."/>
            <person name="Stajich J.E."/>
            <person name="Bonito G."/>
        </authorList>
    </citation>
    <scope>NUCLEOTIDE SEQUENCE</scope>
    <source>
        <strain evidence="2">NRRL 6426</strain>
    </source>
</reference>
<protein>
    <submittedName>
        <fullName evidence="2">Uncharacterized protein</fullName>
    </submittedName>
</protein>